<dbReference type="InterPro" id="IPR036794">
    <property type="entry name" value="ATP_F1_dsu/esu_C_sf"/>
</dbReference>
<dbReference type="SUPFAM" id="SSF46604">
    <property type="entry name" value="Epsilon subunit of F1F0-ATP synthase C-terminal domain"/>
    <property type="match status" value="1"/>
</dbReference>
<keyword evidence="5 11" id="KW-1003">Cell membrane</keyword>
<dbReference type="GO" id="GO:0005886">
    <property type="term" value="C:plasma membrane"/>
    <property type="evidence" value="ECO:0007669"/>
    <property type="project" value="UniProtKB-SubCell"/>
</dbReference>
<evidence type="ECO:0000256" key="2">
    <source>
        <dbReference type="ARBA" id="ARBA00004202"/>
    </source>
</evidence>
<evidence type="ECO:0000256" key="9">
    <source>
        <dbReference type="ARBA" id="ARBA00023196"/>
    </source>
</evidence>
<dbReference type="NCBIfam" id="NF009980">
    <property type="entry name" value="PRK13446.1"/>
    <property type="match status" value="1"/>
</dbReference>
<evidence type="ECO:0000313" key="17">
    <source>
        <dbReference type="Proteomes" id="UP000465601"/>
    </source>
</evidence>
<evidence type="ECO:0000256" key="12">
    <source>
        <dbReference type="RuleBase" id="RU003656"/>
    </source>
</evidence>
<dbReference type="Pfam" id="PF02823">
    <property type="entry name" value="ATP-synt_DE_N"/>
    <property type="match status" value="1"/>
</dbReference>
<keyword evidence="6 11" id="KW-0375">Hydrogen ion transport</keyword>
<feature type="domain" description="ATP synthase epsilon subunit C-terminal" evidence="14">
    <location>
        <begin position="87"/>
        <end position="131"/>
    </location>
</feature>
<dbReference type="GO" id="GO:0046933">
    <property type="term" value="F:proton-transporting ATP synthase activity, rotational mechanism"/>
    <property type="evidence" value="ECO:0007669"/>
    <property type="project" value="UniProtKB-UniRule"/>
</dbReference>
<sequence length="135" mass="15434">MAEKFHLQIITPHRIFLDDKVERVIIRSTEGDFAILHDHIPMVTPLRIGKMTIINEGKSREAAMAGGFVHIDLDKTVVMLDAAEWPDEIDVNRAKKAKERAEDRLKNNHGNIDQIRAEIALNKALNRLNLVEKHK</sequence>
<dbReference type="OrthoDB" id="9804110at2"/>
<evidence type="ECO:0000256" key="11">
    <source>
        <dbReference type="HAMAP-Rule" id="MF_00530"/>
    </source>
</evidence>
<proteinExistence type="inferred from homology"/>
<accession>A0A833HPL7</accession>
<evidence type="ECO:0000256" key="4">
    <source>
        <dbReference type="ARBA" id="ARBA00022448"/>
    </source>
</evidence>
<dbReference type="Gene3D" id="2.60.15.10">
    <property type="entry name" value="F0F1 ATP synthase delta/epsilon subunit, N-terminal"/>
    <property type="match status" value="1"/>
</dbReference>
<evidence type="ECO:0000256" key="10">
    <source>
        <dbReference type="ARBA" id="ARBA00023310"/>
    </source>
</evidence>
<dbReference type="NCBIfam" id="TIGR01216">
    <property type="entry name" value="ATP_synt_epsi"/>
    <property type="match status" value="1"/>
</dbReference>
<dbReference type="HAMAP" id="MF_00530">
    <property type="entry name" value="ATP_synth_epsil_bac"/>
    <property type="match status" value="1"/>
</dbReference>
<evidence type="ECO:0000256" key="7">
    <source>
        <dbReference type="ARBA" id="ARBA00023065"/>
    </source>
</evidence>
<feature type="domain" description="ATP synthase F1 complex delta/epsilon subunit N-terminal" evidence="15">
    <location>
        <begin position="5"/>
        <end position="83"/>
    </location>
</feature>
<dbReference type="InterPro" id="IPR020546">
    <property type="entry name" value="ATP_synth_F1_dsu/esu_N"/>
</dbReference>
<keyword evidence="13" id="KW-0175">Coiled coil</keyword>
<keyword evidence="8 11" id="KW-0472">Membrane</keyword>
<keyword evidence="4 11" id="KW-0813">Transport</keyword>
<comment type="caution">
    <text evidence="16">The sequence shown here is derived from an EMBL/GenBank/DDBJ whole genome shotgun (WGS) entry which is preliminary data.</text>
</comment>
<dbReference type="FunFam" id="1.20.5.440:FF:000001">
    <property type="entry name" value="ATP synthase epsilon chain"/>
    <property type="match status" value="1"/>
</dbReference>
<evidence type="ECO:0000256" key="13">
    <source>
        <dbReference type="SAM" id="Coils"/>
    </source>
</evidence>
<comment type="function">
    <text evidence="1 11">Produces ATP from ADP in the presence of a proton gradient across the membrane.</text>
</comment>
<evidence type="ECO:0000259" key="15">
    <source>
        <dbReference type="Pfam" id="PF02823"/>
    </source>
</evidence>
<evidence type="ECO:0000256" key="8">
    <source>
        <dbReference type="ARBA" id="ARBA00023136"/>
    </source>
</evidence>
<evidence type="ECO:0000256" key="5">
    <source>
        <dbReference type="ARBA" id="ARBA00022475"/>
    </source>
</evidence>
<keyword evidence="10 11" id="KW-0066">ATP synthesis</keyword>
<dbReference type="SUPFAM" id="SSF51344">
    <property type="entry name" value="Epsilon subunit of F1F0-ATP synthase N-terminal domain"/>
    <property type="match status" value="1"/>
</dbReference>
<protein>
    <recommendedName>
        <fullName evidence="11">ATP synthase epsilon chain</fullName>
    </recommendedName>
    <alternativeName>
        <fullName evidence="11">ATP synthase F1 sector epsilon subunit</fullName>
    </alternativeName>
    <alternativeName>
        <fullName evidence="11">F-ATPase epsilon subunit</fullName>
    </alternativeName>
</protein>
<name>A0A833HPL7_9FIRM</name>
<dbReference type="GO" id="GO:0005524">
    <property type="term" value="F:ATP binding"/>
    <property type="evidence" value="ECO:0007669"/>
    <property type="project" value="UniProtKB-UniRule"/>
</dbReference>
<comment type="similarity">
    <text evidence="3 11 12">Belongs to the ATPase epsilon chain family.</text>
</comment>
<keyword evidence="7 11" id="KW-0406">Ion transport</keyword>
<feature type="coiled-coil region" evidence="13">
    <location>
        <begin position="91"/>
        <end position="118"/>
    </location>
</feature>
<dbReference type="Gene3D" id="1.20.5.440">
    <property type="entry name" value="ATP synthase delta/epsilon subunit, C-terminal domain"/>
    <property type="match status" value="1"/>
</dbReference>
<dbReference type="RefSeq" id="WP_151865486.1">
    <property type="nucleotide sequence ID" value="NZ_WBZB01000015.1"/>
</dbReference>
<evidence type="ECO:0000313" key="16">
    <source>
        <dbReference type="EMBL" id="KAB3530898.1"/>
    </source>
</evidence>
<comment type="subunit">
    <text evidence="11 12">F-type ATPases have 2 components, CF(1) - the catalytic core - and CF(0) - the membrane proton channel. CF(1) has five subunits: alpha(3), beta(3), gamma(1), delta(1), epsilon(1). CF(0) has three main subunits: a, b and c.</text>
</comment>
<dbReference type="InterPro" id="IPR001469">
    <property type="entry name" value="ATP_synth_F1_dsu/esu"/>
</dbReference>
<dbReference type="AlphaFoldDB" id="A0A833HPL7"/>
<dbReference type="Pfam" id="PF00401">
    <property type="entry name" value="ATP-synt_DE"/>
    <property type="match status" value="1"/>
</dbReference>
<keyword evidence="17" id="KW-1185">Reference proteome</keyword>
<dbReference type="InterPro" id="IPR036771">
    <property type="entry name" value="ATPsynth_dsu/esu_N"/>
</dbReference>
<dbReference type="Proteomes" id="UP000465601">
    <property type="component" value="Unassembled WGS sequence"/>
</dbReference>
<evidence type="ECO:0000259" key="14">
    <source>
        <dbReference type="Pfam" id="PF00401"/>
    </source>
</evidence>
<evidence type="ECO:0000256" key="6">
    <source>
        <dbReference type="ARBA" id="ARBA00022781"/>
    </source>
</evidence>
<gene>
    <name evidence="11" type="primary">atpC</name>
    <name evidence="16" type="ORF">F8153_06110</name>
</gene>
<evidence type="ECO:0000256" key="3">
    <source>
        <dbReference type="ARBA" id="ARBA00005712"/>
    </source>
</evidence>
<dbReference type="EMBL" id="WBZB01000015">
    <property type="protein sequence ID" value="KAB3530898.1"/>
    <property type="molecule type" value="Genomic_DNA"/>
</dbReference>
<dbReference type="GO" id="GO:0045259">
    <property type="term" value="C:proton-transporting ATP synthase complex"/>
    <property type="evidence" value="ECO:0007669"/>
    <property type="project" value="UniProtKB-KW"/>
</dbReference>
<dbReference type="PANTHER" id="PTHR13822:SF10">
    <property type="entry name" value="ATP SYNTHASE EPSILON CHAIN, CHLOROPLASTIC"/>
    <property type="match status" value="1"/>
</dbReference>
<dbReference type="PANTHER" id="PTHR13822">
    <property type="entry name" value="ATP SYNTHASE DELTA/EPSILON CHAIN"/>
    <property type="match status" value="1"/>
</dbReference>
<comment type="subcellular location">
    <subcellularLocation>
        <location evidence="2 11">Cell membrane</location>
        <topology evidence="2 11">Peripheral membrane protein</topology>
    </subcellularLocation>
</comment>
<evidence type="ECO:0000256" key="1">
    <source>
        <dbReference type="ARBA" id="ARBA00003543"/>
    </source>
</evidence>
<keyword evidence="9 11" id="KW-0139">CF(1)</keyword>
<dbReference type="CDD" id="cd12152">
    <property type="entry name" value="F1-ATPase_delta"/>
    <property type="match status" value="1"/>
</dbReference>
<dbReference type="InterPro" id="IPR020547">
    <property type="entry name" value="ATP_synth_F1_esu_C"/>
</dbReference>
<organism evidence="16 17">
    <name type="scientific">Alkaliphilus serpentinus</name>
    <dbReference type="NCBI Taxonomy" id="1482731"/>
    <lineage>
        <taxon>Bacteria</taxon>
        <taxon>Bacillati</taxon>
        <taxon>Bacillota</taxon>
        <taxon>Clostridia</taxon>
        <taxon>Peptostreptococcales</taxon>
        <taxon>Natronincolaceae</taxon>
        <taxon>Alkaliphilus</taxon>
    </lineage>
</organism>
<reference evidence="16 17" key="1">
    <citation type="submission" date="2019-10" db="EMBL/GenBank/DDBJ databases">
        <title>Alkaliphilus serpentinus sp. nov. and Alkaliphilus pronyensis sp. nov., two novel anaerobic alkaliphilic species isolated from the serpentinized-hosted hydrothermal field of the Prony Bay (New Caledonia).</title>
        <authorList>
            <person name="Postec A."/>
        </authorList>
    </citation>
    <scope>NUCLEOTIDE SEQUENCE [LARGE SCALE GENOMIC DNA]</scope>
    <source>
        <strain evidence="16 17">LacT</strain>
    </source>
</reference>